<feature type="domain" description="PABS" evidence="5">
    <location>
        <begin position="62"/>
        <end position="212"/>
    </location>
</feature>
<dbReference type="Proteomes" id="UP000177685">
    <property type="component" value="Unassembled WGS sequence"/>
</dbReference>
<evidence type="ECO:0000256" key="1">
    <source>
        <dbReference type="ARBA" id="ARBA00007867"/>
    </source>
</evidence>
<sequence>MFKLFSIVEEKESPINGKIQIVRDLQGARIIVGGVSQSGWLVKSIWNKALKKVTSNKKQVTRVLILGLGGGSAAELVQKYWPGTKITGVDIDPLMVEMGKKHLQLASIENIEVVIGDAWEYVETVEGKGIKYDLVLVDLFNGSKIPEKFYREKFIRSIQKILAPGGVAAFNHLYSFIEKETAHKLQKKLRNIFITVSTVLPEANIIFLCFNK</sequence>
<dbReference type="AlphaFoldDB" id="A0A1G1VHC5"/>
<dbReference type="Gene3D" id="3.40.50.150">
    <property type="entry name" value="Vaccinia Virus protein VP39"/>
    <property type="match status" value="1"/>
</dbReference>
<organism evidence="6 7">
    <name type="scientific">Candidatus Blackburnbacteria bacterium RIFCSPLOWO2_01_FULL_41_27</name>
    <dbReference type="NCBI Taxonomy" id="1797520"/>
    <lineage>
        <taxon>Bacteria</taxon>
        <taxon>Candidatus Blackburniibacteriota</taxon>
    </lineage>
</organism>
<comment type="caution">
    <text evidence="6">The sequence shown here is derived from an EMBL/GenBank/DDBJ whole genome shotgun (WGS) entry which is preliminary data.</text>
</comment>
<evidence type="ECO:0000256" key="4">
    <source>
        <dbReference type="PROSITE-ProRule" id="PRU00354"/>
    </source>
</evidence>
<reference evidence="6 7" key="1">
    <citation type="journal article" date="2016" name="Nat. Commun.">
        <title>Thousands of microbial genomes shed light on interconnected biogeochemical processes in an aquifer system.</title>
        <authorList>
            <person name="Anantharaman K."/>
            <person name="Brown C.T."/>
            <person name="Hug L.A."/>
            <person name="Sharon I."/>
            <person name="Castelle C.J."/>
            <person name="Probst A.J."/>
            <person name="Thomas B.C."/>
            <person name="Singh A."/>
            <person name="Wilkins M.J."/>
            <person name="Karaoz U."/>
            <person name="Brodie E.L."/>
            <person name="Williams K.H."/>
            <person name="Hubbard S.S."/>
            <person name="Banfield J.F."/>
        </authorList>
    </citation>
    <scope>NUCLEOTIDE SEQUENCE [LARGE SCALE GENOMIC DNA]</scope>
</reference>
<evidence type="ECO:0000313" key="7">
    <source>
        <dbReference type="Proteomes" id="UP000177685"/>
    </source>
</evidence>
<evidence type="ECO:0000313" key="6">
    <source>
        <dbReference type="EMBL" id="OGY14667.1"/>
    </source>
</evidence>
<dbReference type="PROSITE" id="PS51006">
    <property type="entry name" value="PABS_2"/>
    <property type="match status" value="1"/>
</dbReference>
<accession>A0A1G1VHC5</accession>
<dbReference type="GO" id="GO:0016740">
    <property type="term" value="F:transferase activity"/>
    <property type="evidence" value="ECO:0007669"/>
    <property type="project" value="UniProtKB-UniRule"/>
</dbReference>
<proteinExistence type="inferred from homology"/>
<dbReference type="PANTHER" id="PTHR43317">
    <property type="entry name" value="THERMOSPERMINE SYNTHASE ACAULIS5"/>
    <property type="match status" value="1"/>
</dbReference>
<feature type="active site" description="Proton acceptor" evidence="4">
    <location>
        <position position="138"/>
    </location>
</feature>
<keyword evidence="2 4" id="KW-0808">Transferase</keyword>
<dbReference type="InterPro" id="IPR029063">
    <property type="entry name" value="SAM-dependent_MTases_sf"/>
</dbReference>
<dbReference type="CDD" id="cd02440">
    <property type="entry name" value="AdoMet_MTases"/>
    <property type="match status" value="1"/>
</dbReference>
<dbReference type="SUPFAM" id="SSF53335">
    <property type="entry name" value="S-adenosyl-L-methionine-dependent methyltransferases"/>
    <property type="match status" value="1"/>
</dbReference>
<gene>
    <name evidence="6" type="ORF">A3A58_02780</name>
</gene>
<dbReference type="EMBL" id="MHCD01000009">
    <property type="protein sequence ID" value="OGY14667.1"/>
    <property type="molecule type" value="Genomic_DNA"/>
</dbReference>
<comment type="similarity">
    <text evidence="1">Belongs to the spermidine/spermine synthase family.</text>
</comment>
<evidence type="ECO:0000256" key="2">
    <source>
        <dbReference type="ARBA" id="ARBA00022679"/>
    </source>
</evidence>
<protein>
    <recommendedName>
        <fullName evidence="5">PABS domain-containing protein</fullName>
    </recommendedName>
</protein>
<dbReference type="Pfam" id="PF01564">
    <property type="entry name" value="Spermine_synth"/>
    <property type="match status" value="1"/>
</dbReference>
<evidence type="ECO:0000256" key="3">
    <source>
        <dbReference type="ARBA" id="ARBA00023115"/>
    </source>
</evidence>
<dbReference type="InterPro" id="IPR030374">
    <property type="entry name" value="PABS"/>
</dbReference>
<dbReference type="GO" id="GO:0006596">
    <property type="term" value="P:polyamine biosynthetic process"/>
    <property type="evidence" value="ECO:0007669"/>
    <property type="project" value="UniProtKB-UniRule"/>
</dbReference>
<evidence type="ECO:0000259" key="5">
    <source>
        <dbReference type="PROSITE" id="PS51006"/>
    </source>
</evidence>
<dbReference type="PANTHER" id="PTHR43317:SF1">
    <property type="entry name" value="THERMOSPERMINE SYNTHASE ACAULIS5"/>
    <property type="match status" value="1"/>
</dbReference>
<name>A0A1G1VHC5_9BACT</name>
<keyword evidence="3 4" id="KW-0620">Polyamine biosynthesis</keyword>